<keyword evidence="3" id="KW-0808">Transferase</keyword>
<reference evidence="12 13" key="1">
    <citation type="submission" date="2017-11" db="EMBL/GenBank/DDBJ databases">
        <title>Genome-resolved metagenomics identifies genetic mobility, metabolic interactions, and unexpected diversity in perchlorate-reducing communities.</title>
        <authorList>
            <person name="Barnum T.P."/>
            <person name="Figueroa I.A."/>
            <person name="Carlstrom C.I."/>
            <person name="Lucas L.N."/>
            <person name="Engelbrektson A.L."/>
            <person name="Coates J.D."/>
        </authorList>
    </citation>
    <scope>NUCLEOTIDE SEQUENCE [LARGE SCALE GENOMIC DNA]</scope>
    <source>
        <strain evidence="12">BM301</strain>
    </source>
</reference>
<dbReference type="PANTHER" id="PTHR24356:SF1">
    <property type="entry name" value="SERINE_THREONINE-PROTEIN KINASE GREATWALL"/>
    <property type="match status" value="1"/>
</dbReference>
<dbReference type="AlphaFoldDB" id="A0A2N6CT47"/>
<keyword evidence="2" id="KW-0723">Serine/threonine-protein kinase</keyword>
<evidence type="ECO:0000256" key="3">
    <source>
        <dbReference type="ARBA" id="ARBA00022679"/>
    </source>
</evidence>
<keyword evidence="5 12" id="KW-0418">Kinase</keyword>
<dbReference type="Pfam" id="PF00069">
    <property type="entry name" value="Pkinase"/>
    <property type="match status" value="1"/>
</dbReference>
<dbReference type="STRING" id="1111735.GCA_000428045_02446"/>
<dbReference type="RefSeq" id="WP_273440556.1">
    <property type="nucleotide sequence ID" value="NZ_PKUN01000025.1"/>
</dbReference>
<dbReference type="Gene3D" id="3.60.40.10">
    <property type="entry name" value="PPM-type phosphatase domain"/>
    <property type="match status" value="1"/>
</dbReference>
<evidence type="ECO:0000256" key="1">
    <source>
        <dbReference type="ARBA" id="ARBA00012513"/>
    </source>
</evidence>
<evidence type="ECO:0000256" key="8">
    <source>
        <dbReference type="ARBA" id="ARBA00048679"/>
    </source>
</evidence>
<dbReference type="InterPro" id="IPR001932">
    <property type="entry name" value="PPM-type_phosphatase-like_dom"/>
</dbReference>
<keyword evidence="9" id="KW-0472">Membrane</keyword>
<dbReference type="Gene3D" id="1.10.510.10">
    <property type="entry name" value="Transferase(Phosphotransferase) domain 1"/>
    <property type="match status" value="1"/>
</dbReference>
<evidence type="ECO:0000256" key="2">
    <source>
        <dbReference type="ARBA" id="ARBA00022527"/>
    </source>
</evidence>
<dbReference type="SMART" id="SM00332">
    <property type="entry name" value="PP2Cc"/>
    <property type="match status" value="1"/>
</dbReference>
<keyword evidence="9" id="KW-1133">Transmembrane helix</keyword>
<feature type="domain" description="Protein kinase" evidence="10">
    <location>
        <begin position="269"/>
        <end position="539"/>
    </location>
</feature>
<dbReference type="PROSITE" id="PS00108">
    <property type="entry name" value="PROTEIN_KINASE_ST"/>
    <property type="match status" value="1"/>
</dbReference>
<sequence>MTSRLEIDYACCTETGAKSQNADAADARIPPDDLLLSKGVAAVIADGMSSSEGGHEASQICVTGFLNDYFSTPESWSVKTSASKILSALNTWLCGQGQSRYDSPKGMVTTLSVAVIKSTTAHLFHVGDSRIYLYREQKLKQQTKDHRVWVSRDQDLLSRAMGIDSHLEIDYRSLALQVNDLLLFTTDGVHDFLTDRQLQKLLREHQGNLQQAANAITVTALEQGSNDNVTCQLLKVMALPDEQIDDIYQRVAELPFPPNLLPGMNIDGFQIMREIHASKRSEVYLAINDETGERVALKTPSVNFSDDPDFLNGFLNEEWIGRRINNTHVLKVHKPGRRRFLYHVTVYLDGQTLRQRMDDLGQMDLEQTREYLTQIISGLRAFHRMEMIHQDLKPDNILINKNGILKIIDFGSTRIAGVQEQHNNNSQIPLGTINYTAPEYLDGTPGSHRSDIFSLGVIAYEMLTGTLPYGDHEQALPARKMGYQSAREHNPAVPAWIDGALRKATHPLPEKRYEALSEFLQDMTHPNPELITLRQKPLLERHPLGFWKTLTALLFLTNLVTLLLLFATQ</sequence>
<comment type="catalytic activity">
    <reaction evidence="8">
        <text>L-seryl-[protein] + ATP = O-phospho-L-seryl-[protein] + ADP + H(+)</text>
        <dbReference type="Rhea" id="RHEA:17989"/>
        <dbReference type="Rhea" id="RHEA-COMP:9863"/>
        <dbReference type="Rhea" id="RHEA-COMP:11604"/>
        <dbReference type="ChEBI" id="CHEBI:15378"/>
        <dbReference type="ChEBI" id="CHEBI:29999"/>
        <dbReference type="ChEBI" id="CHEBI:30616"/>
        <dbReference type="ChEBI" id="CHEBI:83421"/>
        <dbReference type="ChEBI" id="CHEBI:456216"/>
        <dbReference type="EC" id="2.7.11.1"/>
    </reaction>
</comment>
<evidence type="ECO:0000313" key="13">
    <source>
        <dbReference type="Proteomes" id="UP000235015"/>
    </source>
</evidence>
<feature type="transmembrane region" description="Helical" evidence="9">
    <location>
        <begin position="544"/>
        <end position="567"/>
    </location>
</feature>
<dbReference type="SUPFAM" id="SSF81606">
    <property type="entry name" value="PP2C-like"/>
    <property type="match status" value="1"/>
</dbReference>
<dbReference type="SMART" id="SM00220">
    <property type="entry name" value="S_TKc"/>
    <property type="match status" value="1"/>
</dbReference>
<dbReference type="SMART" id="SM00331">
    <property type="entry name" value="PP2C_SIG"/>
    <property type="match status" value="1"/>
</dbReference>
<dbReference type="CDD" id="cd14014">
    <property type="entry name" value="STKc_PknB_like"/>
    <property type="match status" value="1"/>
</dbReference>
<gene>
    <name evidence="12" type="ORF">C0630_16040</name>
</gene>
<dbReference type="PROSITE" id="PS51746">
    <property type="entry name" value="PPM_2"/>
    <property type="match status" value="1"/>
</dbReference>
<dbReference type="EMBL" id="PKUN01000025">
    <property type="protein sequence ID" value="PLX60306.1"/>
    <property type="molecule type" value="Genomic_DNA"/>
</dbReference>
<dbReference type="EC" id="2.7.11.1" evidence="1"/>
<comment type="catalytic activity">
    <reaction evidence="7">
        <text>L-threonyl-[protein] + ATP = O-phospho-L-threonyl-[protein] + ADP + H(+)</text>
        <dbReference type="Rhea" id="RHEA:46608"/>
        <dbReference type="Rhea" id="RHEA-COMP:11060"/>
        <dbReference type="Rhea" id="RHEA-COMP:11605"/>
        <dbReference type="ChEBI" id="CHEBI:15378"/>
        <dbReference type="ChEBI" id="CHEBI:30013"/>
        <dbReference type="ChEBI" id="CHEBI:30616"/>
        <dbReference type="ChEBI" id="CHEBI:61977"/>
        <dbReference type="ChEBI" id="CHEBI:456216"/>
        <dbReference type="EC" id="2.7.11.1"/>
    </reaction>
</comment>
<evidence type="ECO:0000256" key="5">
    <source>
        <dbReference type="ARBA" id="ARBA00022777"/>
    </source>
</evidence>
<keyword evidence="6" id="KW-0067">ATP-binding</keyword>
<evidence type="ECO:0000256" key="7">
    <source>
        <dbReference type="ARBA" id="ARBA00047899"/>
    </source>
</evidence>
<dbReference type="InterPro" id="IPR050236">
    <property type="entry name" value="Ser_Thr_kinase_AGC"/>
</dbReference>
<evidence type="ECO:0000313" key="12">
    <source>
        <dbReference type="EMBL" id="PLX60306.1"/>
    </source>
</evidence>
<dbReference type="SUPFAM" id="SSF56112">
    <property type="entry name" value="Protein kinase-like (PK-like)"/>
    <property type="match status" value="1"/>
</dbReference>
<evidence type="ECO:0000256" key="9">
    <source>
        <dbReference type="SAM" id="Phobius"/>
    </source>
</evidence>
<dbReference type="GO" id="GO:0004674">
    <property type="term" value="F:protein serine/threonine kinase activity"/>
    <property type="evidence" value="ECO:0007669"/>
    <property type="project" value="UniProtKB-KW"/>
</dbReference>
<dbReference type="InterPro" id="IPR011009">
    <property type="entry name" value="Kinase-like_dom_sf"/>
</dbReference>
<name>A0A2N6CT47_9GAMM</name>
<comment type="caution">
    <text evidence="12">The sequence shown here is derived from an EMBL/GenBank/DDBJ whole genome shotgun (WGS) entry which is preliminary data.</text>
</comment>
<organism evidence="12 13">
    <name type="scientific">Sedimenticola selenatireducens</name>
    <dbReference type="NCBI Taxonomy" id="191960"/>
    <lineage>
        <taxon>Bacteria</taxon>
        <taxon>Pseudomonadati</taxon>
        <taxon>Pseudomonadota</taxon>
        <taxon>Gammaproteobacteria</taxon>
        <taxon>Chromatiales</taxon>
        <taxon>Sedimenticolaceae</taxon>
        <taxon>Sedimenticola</taxon>
    </lineage>
</organism>
<evidence type="ECO:0000259" key="10">
    <source>
        <dbReference type="PROSITE" id="PS50011"/>
    </source>
</evidence>
<evidence type="ECO:0000256" key="4">
    <source>
        <dbReference type="ARBA" id="ARBA00022741"/>
    </source>
</evidence>
<proteinExistence type="predicted"/>
<accession>A0A2N6CT47</accession>
<feature type="domain" description="PPM-type phosphatase" evidence="11">
    <location>
        <begin position="14"/>
        <end position="236"/>
    </location>
</feature>
<protein>
    <recommendedName>
        <fullName evidence="1">non-specific serine/threonine protein kinase</fullName>
        <ecNumber evidence="1">2.7.11.1</ecNumber>
    </recommendedName>
</protein>
<dbReference type="PROSITE" id="PS50011">
    <property type="entry name" value="PROTEIN_KINASE_DOM"/>
    <property type="match status" value="1"/>
</dbReference>
<keyword evidence="4" id="KW-0547">Nucleotide-binding</keyword>
<dbReference type="PANTHER" id="PTHR24356">
    <property type="entry name" value="SERINE/THREONINE-PROTEIN KINASE"/>
    <property type="match status" value="1"/>
</dbReference>
<dbReference type="InterPro" id="IPR000719">
    <property type="entry name" value="Prot_kinase_dom"/>
</dbReference>
<evidence type="ECO:0000259" key="11">
    <source>
        <dbReference type="PROSITE" id="PS51746"/>
    </source>
</evidence>
<dbReference type="Pfam" id="PF13672">
    <property type="entry name" value="PP2C_2"/>
    <property type="match status" value="1"/>
</dbReference>
<dbReference type="Proteomes" id="UP000235015">
    <property type="component" value="Unassembled WGS sequence"/>
</dbReference>
<dbReference type="InterPro" id="IPR036457">
    <property type="entry name" value="PPM-type-like_dom_sf"/>
</dbReference>
<dbReference type="GO" id="GO:0005524">
    <property type="term" value="F:ATP binding"/>
    <property type="evidence" value="ECO:0007669"/>
    <property type="project" value="UniProtKB-KW"/>
</dbReference>
<keyword evidence="9" id="KW-0812">Transmembrane</keyword>
<dbReference type="Gene3D" id="3.30.200.20">
    <property type="entry name" value="Phosphorylase Kinase, domain 1"/>
    <property type="match status" value="1"/>
</dbReference>
<evidence type="ECO:0000256" key="6">
    <source>
        <dbReference type="ARBA" id="ARBA00022840"/>
    </source>
</evidence>
<dbReference type="InterPro" id="IPR008271">
    <property type="entry name" value="Ser/Thr_kinase_AS"/>
</dbReference>
<dbReference type="CDD" id="cd00143">
    <property type="entry name" value="PP2Cc"/>
    <property type="match status" value="1"/>
</dbReference>